<evidence type="ECO:0000256" key="6">
    <source>
        <dbReference type="ARBA" id="ARBA00023136"/>
    </source>
</evidence>
<dbReference type="GO" id="GO:0005886">
    <property type="term" value="C:plasma membrane"/>
    <property type="evidence" value="ECO:0007669"/>
    <property type="project" value="UniProtKB-SubCell"/>
</dbReference>
<evidence type="ECO:0000256" key="5">
    <source>
        <dbReference type="ARBA" id="ARBA00022944"/>
    </source>
</evidence>
<dbReference type="AlphaFoldDB" id="A0A4R5NNJ4"/>
<protein>
    <recommendedName>
        <fullName evidence="9">CDP-glycerol:poly(Glycerophosphate) glycerophosphotransferase</fullName>
    </recommendedName>
</protein>
<proteinExistence type="inferred from homology"/>
<dbReference type="PANTHER" id="PTHR37316">
    <property type="entry name" value="TEICHOIC ACID GLYCEROL-PHOSPHATE PRIMASE"/>
    <property type="match status" value="1"/>
</dbReference>
<comment type="similarity">
    <text evidence="2">Belongs to the CDP-glycerol glycerophosphotransferase family.</text>
</comment>
<sequence length="381" mass="43943">MKVIYLWLIRIISGLFQFRRKRNMTYFVSFDNNLDLIKAIAKKLPNKKRLTVFYDPSIEAAATDLAARGIRTIQFHNNLSFVFKYIPLVMTSRVLFCDNYYAFLGGLVHPKRLKIVQLWHANGAIKRFGWEDYATKNRSKAAKSRFQSVYNHFDDYVVASKAMGQVFQNSYHVSEDKVKLLGYPRSDRFLHTTWINRARSRVYRVAPELIGRRVIFYAPTYREGIDFKLPNGVIDALKSDPDAIVIIKLHPVLKKQEAKLRHFSSSSVRFYDQLPTADILTVTDTLVTDYSSVAFDFSLLKNAKTLIFFMFDLAAYEKAPGIQSDLIKYLPTEPVKTVQGLTKAIIENKTTDFTEFNANWNGYNDGEATKRVVARYCALIK</sequence>
<keyword evidence="3" id="KW-1003">Cell membrane</keyword>
<name>A0A4R5NNJ4_9LACO</name>
<dbReference type="PANTHER" id="PTHR37316:SF1">
    <property type="entry name" value="TEICHOIC ACID GLYCEROL-PHOSPHATE PRIMASE"/>
    <property type="match status" value="1"/>
</dbReference>
<dbReference type="Proteomes" id="UP000294854">
    <property type="component" value="Unassembled WGS sequence"/>
</dbReference>
<keyword evidence="8" id="KW-1185">Reference proteome</keyword>
<dbReference type="SUPFAM" id="SSF53756">
    <property type="entry name" value="UDP-Glycosyltransferase/glycogen phosphorylase"/>
    <property type="match status" value="1"/>
</dbReference>
<dbReference type="GO" id="GO:0047355">
    <property type="term" value="F:CDP-glycerol glycerophosphotransferase activity"/>
    <property type="evidence" value="ECO:0007669"/>
    <property type="project" value="InterPro"/>
</dbReference>
<evidence type="ECO:0000313" key="7">
    <source>
        <dbReference type="EMBL" id="TDG78055.1"/>
    </source>
</evidence>
<dbReference type="Gene3D" id="3.40.50.12580">
    <property type="match status" value="1"/>
</dbReference>
<evidence type="ECO:0000256" key="4">
    <source>
        <dbReference type="ARBA" id="ARBA00022679"/>
    </source>
</evidence>
<dbReference type="InterPro" id="IPR043149">
    <property type="entry name" value="TagF_N"/>
</dbReference>
<comment type="caution">
    <text evidence="7">The sequence shown here is derived from an EMBL/GenBank/DDBJ whole genome shotgun (WGS) entry which is preliminary data.</text>
</comment>
<dbReference type="InterPro" id="IPR043148">
    <property type="entry name" value="TagF_C"/>
</dbReference>
<evidence type="ECO:0000256" key="1">
    <source>
        <dbReference type="ARBA" id="ARBA00004202"/>
    </source>
</evidence>
<evidence type="ECO:0000256" key="3">
    <source>
        <dbReference type="ARBA" id="ARBA00022475"/>
    </source>
</evidence>
<keyword evidence="4" id="KW-0808">Transferase</keyword>
<reference evidence="7 8" key="1">
    <citation type="journal article" date="2019" name="Appl. Microbiol. Biotechnol.">
        <title>Uncovering carbohydrate metabolism through a genotype-phenotype association study of 56 lactic acid bacteria genomes.</title>
        <authorList>
            <person name="Buron-Moles G."/>
            <person name="Chailyan A."/>
            <person name="Dolejs I."/>
            <person name="Forster J."/>
            <person name="Miks M.H."/>
        </authorList>
    </citation>
    <scope>NUCLEOTIDE SEQUENCE [LARGE SCALE GENOMIC DNA]</scope>
    <source>
        <strain evidence="7 8">ATCC 49373</strain>
    </source>
</reference>
<evidence type="ECO:0008006" key="9">
    <source>
        <dbReference type="Google" id="ProtNLM"/>
    </source>
</evidence>
<evidence type="ECO:0000256" key="2">
    <source>
        <dbReference type="ARBA" id="ARBA00010488"/>
    </source>
</evidence>
<dbReference type="RefSeq" id="WP_010619742.1">
    <property type="nucleotide sequence ID" value="NZ_PUFO01000045.1"/>
</dbReference>
<gene>
    <name evidence="7" type="ORF">C5L31_001290</name>
</gene>
<dbReference type="InterPro" id="IPR007554">
    <property type="entry name" value="Glycerophosphate_synth"/>
</dbReference>
<organism evidence="7 8">
    <name type="scientific">Secundilactobacillus malefermentans</name>
    <dbReference type="NCBI Taxonomy" id="176292"/>
    <lineage>
        <taxon>Bacteria</taxon>
        <taxon>Bacillati</taxon>
        <taxon>Bacillota</taxon>
        <taxon>Bacilli</taxon>
        <taxon>Lactobacillales</taxon>
        <taxon>Lactobacillaceae</taxon>
        <taxon>Secundilactobacillus</taxon>
    </lineage>
</organism>
<dbReference type="Pfam" id="PF04464">
    <property type="entry name" value="Glyphos_transf"/>
    <property type="match status" value="1"/>
</dbReference>
<dbReference type="EMBL" id="PUFO01000045">
    <property type="protein sequence ID" value="TDG78055.1"/>
    <property type="molecule type" value="Genomic_DNA"/>
</dbReference>
<comment type="subcellular location">
    <subcellularLocation>
        <location evidence="1">Cell membrane</location>
        <topology evidence="1">Peripheral membrane protein</topology>
    </subcellularLocation>
</comment>
<keyword evidence="5" id="KW-0777">Teichoic acid biosynthesis</keyword>
<dbReference type="InterPro" id="IPR051612">
    <property type="entry name" value="Teichoic_Acid_Biosynth"/>
</dbReference>
<dbReference type="STRING" id="1122149.FD44_GL001655"/>
<dbReference type="GO" id="GO:0019350">
    <property type="term" value="P:teichoic acid biosynthetic process"/>
    <property type="evidence" value="ECO:0007669"/>
    <property type="project" value="UniProtKB-KW"/>
</dbReference>
<accession>A0A4R5NNJ4</accession>
<dbReference type="Gene3D" id="3.40.50.11820">
    <property type="match status" value="1"/>
</dbReference>
<evidence type="ECO:0000313" key="8">
    <source>
        <dbReference type="Proteomes" id="UP000294854"/>
    </source>
</evidence>
<keyword evidence="6" id="KW-0472">Membrane</keyword>